<protein>
    <submittedName>
        <fullName evidence="2">Unplaced genomic scaffold GYMLUscaffold_35, whole genome shotgun sequence</fullName>
    </submittedName>
</protein>
<evidence type="ECO:0000313" key="3">
    <source>
        <dbReference type="Proteomes" id="UP000053593"/>
    </source>
</evidence>
<name>A0A0D0BTJ8_9AGAR</name>
<dbReference type="EMBL" id="KN834783">
    <property type="protein sequence ID" value="KIK58751.1"/>
    <property type="molecule type" value="Genomic_DNA"/>
</dbReference>
<dbReference type="InterPro" id="IPR012597">
    <property type="entry name" value="Pheromone"/>
</dbReference>
<dbReference type="GO" id="GO:0016020">
    <property type="term" value="C:membrane"/>
    <property type="evidence" value="ECO:0007669"/>
    <property type="project" value="InterPro"/>
</dbReference>
<evidence type="ECO:0000313" key="2">
    <source>
        <dbReference type="EMBL" id="KIK58751.1"/>
    </source>
</evidence>
<dbReference type="Proteomes" id="UP000053593">
    <property type="component" value="Unassembled WGS sequence"/>
</dbReference>
<dbReference type="HOGENOM" id="CLU_3106575_0_0_1"/>
<dbReference type="AlphaFoldDB" id="A0A0D0BTJ8"/>
<evidence type="ECO:0000256" key="1">
    <source>
        <dbReference type="SAM" id="MobiDB-lite"/>
    </source>
</evidence>
<feature type="compositionally biased region" description="Low complexity" evidence="1">
    <location>
        <begin position="16"/>
        <end position="32"/>
    </location>
</feature>
<proteinExistence type="predicted"/>
<dbReference type="Pfam" id="PF08015">
    <property type="entry name" value="Pheromone"/>
    <property type="match status" value="1"/>
</dbReference>
<accession>A0A0D0BTJ8</accession>
<organism evidence="2 3">
    <name type="scientific">Collybiopsis luxurians FD-317 M1</name>
    <dbReference type="NCBI Taxonomy" id="944289"/>
    <lineage>
        <taxon>Eukaryota</taxon>
        <taxon>Fungi</taxon>
        <taxon>Dikarya</taxon>
        <taxon>Basidiomycota</taxon>
        <taxon>Agaricomycotina</taxon>
        <taxon>Agaricomycetes</taxon>
        <taxon>Agaricomycetidae</taxon>
        <taxon>Agaricales</taxon>
        <taxon>Marasmiineae</taxon>
        <taxon>Omphalotaceae</taxon>
        <taxon>Collybiopsis</taxon>
        <taxon>Collybiopsis luxurians</taxon>
    </lineage>
</organism>
<feature type="region of interest" description="Disordered" evidence="1">
    <location>
        <begin position="13"/>
        <end position="51"/>
    </location>
</feature>
<sequence>MDIFESLRLSFFGTAPSPEQQDDCSSSSDASPLNFEHGDASTADTGFCVVA</sequence>
<gene>
    <name evidence="2" type="ORF">GYMLUDRAFT_74782</name>
</gene>
<keyword evidence="3" id="KW-1185">Reference proteome</keyword>
<reference evidence="2 3" key="1">
    <citation type="submission" date="2014-04" db="EMBL/GenBank/DDBJ databases">
        <title>Evolutionary Origins and Diversification of the Mycorrhizal Mutualists.</title>
        <authorList>
            <consortium name="DOE Joint Genome Institute"/>
            <consortium name="Mycorrhizal Genomics Consortium"/>
            <person name="Kohler A."/>
            <person name="Kuo A."/>
            <person name="Nagy L.G."/>
            <person name="Floudas D."/>
            <person name="Copeland A."/>
            <person name="Barry K.W."/>
            <person name="Cichocki N."/>
            <person name="Veneault-Fourrey C."/>
            <person name="LaButti K."/>
            <person name="Lindquist E.A."/>
            <person name="Lipzen A."/>
            <person name="Lundell T."/>
            <person name="Morin E."/>
            <person name="Murat C."/>
            <person name="Riley R."/>
            <person name="Ohm R."/>
            <person name="Sun H."/>
            <person name="Tunlid A."/>
            <person name="Henrissat B."/>
            <person name="Grigoriev I.V."/>
            <person name="Hibbett D.S."/>
            <person name="Martin F."/>
        </authorList>
    </citation>
    <scope>NUCLEOTIDE SEQUENCE [LARGE SCALE GENOMIC DNA]</scope>
    <source>
        <strain evidence="2 3">FD-317 M1</strain>
    </source>
</reference>
<dbReference type="GO" id="GO:0000772">
    <property type="term" value="F:mating pheromone activity"/>
    <property type="evidence" value="ECO:0007669"/>
    <property type="project" value="InterPro"/>
</dbReference>